<name>A0A137NRX5_CONC2</name>
<keyword evidence="2" id="KW-0732">Signal</keyword>
<reference evidence="3 4" key="1">
    <citation type="journal article" date="2015" name="Genome Biol. Evol.">
        <title>Phylogenomic analyses indicate that early fungi evolved digesting cell walls of algal ancestors of land plants.</title>
        <authorList>
            <person name="Chang Y."/>
            <person name="Wang S."/>
            <person name="Sekimoto S."/>
            <person name="Aerts A.L."/>
            <person name="Choi C."/>
            <person name="Clum A."/>
            <person name="LaButti K.M."/>
            <person name="Lindquist E.A."/>
            <person name="Yee Ngan C."/>
            <person name="Ohm R.A."/>
            <person name="Salamov A.A."/>
            <person name="Grigoriev I.V."/>
            <person name="Spatafora J.W."/>
            <person name="Berbee M.L."/>
        </authorList>
    </citation>
    <scope>NUCLEOTIDE SEQUENCE [LARGE SCALE GENOMIC DNA]</scope>
    <source>
        <strain evidence="3 4">NRRL 28638</strain>
    </source>
</reference>
<dbReference type="EMBL" id="KQ964868">
    <property type="protein sequence ID" value="KXN65505.1"/>
    <property type="molecule type" value="Genomic_DNA"/>
</dbReference>
<accession>A0A137NRX5</accession>
<evidence type="ECO:0000256" key="2">
    <source>
        <dbReference type="SAM" id="SignalP"/>
    </source>
</evidence>
<evidence type="ECO:0000256" key="1">
    <source>
        <dbReference type="SAM" id="MobiDB-lite"/>
    </source>
</evidence>
<feature type="region of interest" description="Disordered" evidence="1">
    <location>
        <begin position="96"/>
        <end position="128"/>
    </location>
</feature>
<gene>
    <name evidence="3" type="ORF">CONCODRAFT_12889</name>
</gene>
<dbReference type="Proteomes" id="UP000070444">
    <property type="component" value="Unassembled WGS sequence"/>
</dbReference>
<feature type="chain" id="PRO_5007293954" evidence="2">
    <location>
        <begin position="21"/>
        <end position="128"/>
    </location>
</feature>
<proteinExistence type="predicted"/>
<evidence type="ECO:0000313" key="3">
    <source>
        <dbReference type="EMBL" id="KXN65505.1"/>
    </source>
</evidence>
<evidence type="ECO:0000313" key="4">
    <source>
        <dbReference type="Proteomes" id="UP000070444"/>
    </source>
</evidence>
<protein>
    <submittedName>
        <fullName evidence="3">Uncharacterized protein</fullName>
    </submittedName>
</protein>
<organism evidence="3 4">
    <name type="scientific">Conidiobolus coronatus (strain ATCC 28846 / CBS 209.66 / NRRL 28638)</name>
    <name type="common">Delacroixia coronata</name>
    <dbReference type="NCBI Taxonomy" id="796925"/>
    <lineage>
        <taxon>Eukaryota</taxon>
        <taxon>Fungi</taxon>
        <taxon>Fungi incertae sedis</taxon>
        <taxon>Zoopagomycota</taxon>
        <taxon>Entomophthoromycotina</taxon>
        <taxon>Entomophthoromycetes</taxon>
        <taxon>Entomophthorales</taxon>
        <taxon>Ancylistaceae</taxon>
        <taxon>Conidiobolus</taxon>
    </lineage>
</organism>
<keyword evidence="4" id="KW-1185">Reference proteome</keyword>
<feature type="signal peptide" evidence="2">
    <location>
        <begin position="1"/>
        <end position="20"/>
    </location>
</feature>
<feature type="compositionally biased region" description="Basic and acidic residues" evidence="1">
    <location>
        <begin position="107"/>
        <end position="128"/>
    </location>
</feature>
<sequence>MKFFNLSVLALASLVASEEANYPQEPLSPFFGYSLNKLKDFIEVSAPVLNKVSEAMGGPTYEGSDAIAAINGITPMIATFENAAAPLVSYFSFGGSEEKADDDDEKPEPKPKQESKDKKKDKKKEKDE</sequence>
<dbReference type="AlphaFoldDB" id="A0A137NRX5"/>